<gene>
    <name evidence="1" type="ORF">MTBBW1_1670077</name>
</gene>
<accession>A0A1W1H9B3</accession>
<dbReference type="EMBL" id="FWEV01000076">
    <property type="protein sequence ID" value="SLM29061.1"/>
    <property type="molecule type" value="Genomic_DNA"/>
</dbReference>
<keyword evidence="2" id="KW-1185">Reference proteome</keyword>
<dbReference type="AlphaFoldDB" id="A0A1W1H9B3"/>
<sequence length="58" mass="7103">MSEVEELESRVRSLPAEDFATFREWFVEYENSIWDQQIANDYRSPRSSMDLDWKSRRL</sequence>
<dbReference type="STRING" id="1246637.MTBBW1_1670077"/>
<dbReference type="Proteomes" id="UP000191931">
    <property type="component" value="Unassembled WGS sequence"/>
</dbReference>
<organism evidence="1 2">
    <name type="scientific">Desulfamplus magnetovallimortis</name>
    <dbReference type="NCBI Taxonomy" id="1246637"/>
    <lineage>
        <taxon>Bacteria</taxon>
        <taxon>Pseudomonadati</taxon>
        <taxon>Thermodesulfobacteriota</taxon>
        <taxon>Desulfobacteria</taxon>
        <taxon>Desulfobacterales</taxon>
        <taxon>Desulfobacteraceae</taxon>
        <taxon>Desulfamplus</taxon>
    </lineage>
</organism>
<name>A0A1W1H9B3_9BACT</name>
<proteinExistence type="predicted"/>
<protein>
    <submittedName>
        <fullName evidence="1">Uncharacterized protein</fullName>
    </submittedName>
</protein>
<evidence type="ECO:0000313" key="1">
    <source>
        <dbReference type="EMBL" id="SLM29061.1"/>
    </source>
</evidence>
<reference evidence="1 2" key="1">
    <citation type="submission" date="2017-03" db="EMBL/GenBank/DDBJ databases">
        <authorList>
            <person name="Afonso C.L."/>
            <person name="Miller P.J."/>
            <person name="Scott M.A."/>
            <person name="Spackman E."/>
            <person name="Goraichik I."/>
            <person name="Dimitrov K.M."/>
            <person name="Suarez D.L."/>
            <person name="Swayne D.E."/>
        </authorList>
    </citation>
    <scope>NUCLEOTIDE SEQUENCE [LARGE SCALE GENOMIC DNA]</scope>
    <source>
        <strain evidence="1">PRJEB14757</strain>
    </source>
</reference>
<evidence type="ECO:0000313" key="2">
    <source>
        <dbReference type="Proteomes" id="UP000191931"/>
    </source>
</evidence>